<dbReference type="PANTHER" id="PTHR35204">
    <property type="entry name" value="YALI0A21131P"/>
    <property type="match status" value="1"/>
</dbReference>
<gene>
    <name evidence="3" type="ORF">BN1708_013702</name>
    <name evidence="4" type="ORF">BN1723_007354</name>
    <name evidence="5" type="ORF">HYQ45_018482</name>
</gene>
<evidence type="ECO:0000256" key="2">
    <source>
        <dbReference type="SAM" id="SignalP"/>
    </source>
</evidence>
<dbReference type="STRING" id="100787.A0A0G4NL27"/>
<dbReference type="Proteomes" id="UP000044602">
    <property type="component" value="Unassembled WGS sequence"/>
</dbReference>
<evidence type="ECO:0000313" key="7">
    <source>
        <dbReference type="Proteomes" id="UP000045706"/>
    </source>
</evidence>
<evidence type="ECO:0000313" key="3">
    <source>
        <dbReference type="EMBL" id="CRK23501.1"/>
    </source>
</evidence>
<feature type="signal peptide" evidence="2">
    <location>
        <begin position="1"/>
        <end position="16"/>
    </location>
</feature>
<proteinExistence type="predicted"/>
<organism evidence="4 7">
    <name type="scientific">Verticillium longisporum</name>
    <name type="common">Verticillium dahliae var. longisporum</name>
    <dbReference type="NCBI Taxonomy" id="100787"/>
    <lineage>
        <taxon>Eukaryota</taxon>
        <taxon>Fungi</taxon>
        <taxon>Dikarya</taxon>
        <taxon>Ascomycota</taxon>
        <taxon>Pezizomycotina</taxon>
        <taxon>Sordariomycetes</taxon>
        <taxon>Hypocreomycetidae</taxon>
        <taxon>Glomerellales</taxon>
        <taxon>Plectosphaerellaceae</taxon>
        <taxon>Verticillium</taxon>
    </lineage>
</organism>
<reference evidence="5" key="2">
    <citation type="journal article" date="2021" name="Mol. Plant Pathol.">
        <title>A 20-kb lineage-specific genomic region tames virulence in pathogenic amphidiploid Verticillium longisporum.</title>
        <authorList>
            <person name="Harting R."/>
            <person name="Starke J."/>
            <person name="Kusch H."/>
            <person name="Poggeler S."/>
            <person name="Maurus I."/>
            <person name="Schluter R."/>
            <person name="Landesfeind M."/>
            <person name="Bulla I."/>
            <person name="Nowrousian M."/>
            <person name="de Jonge R."/>
            <person name="Stahlhut G."/>
            <person name="Hoff K.J."/>
            <person name="Asshauer K.P."/>
            <person name="Thurmer A."/>
            <person name="Stanke M."/>
            <person name="Daniel R."/>
            <person name="Morgenstern B."/>
            <person name="Thomma B.P.H.J."/>
            <person name="Kronstad J.W."/>
            <person name="Braus-Stromeyer S.A."/>
            <person name="Braus G.H."/>
        </authorList>
    </citation>
    <scope>NUCLEOTIDE SEQUENCE</scope>
    <source>
        <strain evidence="5">Vl32</strain>
    </source>
</reference>
<accession>A0A0G4NL27</accession>
<feature type="non-terminal residue" evidence="4">
    <location>
        <position position="427"/>
    </location>
</feature>
<evidence type="ECO:0000256" key="1">
    <source>
        <dbReference type="SAM" id="MobiDB-lite"/>
    </source>
</evidence>
<dbReference type="PANTHER" id="PTHR35204:SF1">
    <property type="entry name" value="ENTEROTOXIN"/>
    <property type="match status" value="1"/>
</dbReference>
<feature type="region of interest" description="Disordered" evidence="1">
    <location>
        <begin position="113"/>
        <end position="160"/>
    </location>
</feature>
<evidence type="ECO:0000313" key="6">
    <source>
        <dbReference type="Proteomes" id="UP000044602"/>
    </source>
</evidence>
<dbReference type="AlphaFoldDB" id="A0A0G4NL27"/>
<evidence type="ECO:0000313" key="4">
    <source>
        <dbReference type="EMBL" id="CRK47096.1"/>
    </source>
</evidence>
<feature type="chain" id="PRO_5007405201" evidence="2">
    <location>
        <begin position="17"/>
        <end position="427"/>
    </location>
</feature>
<name>A0A0G4NL27_VERLO</name>
<dbReference type="EMBL" id="CVQI01036162">
    <property type="protein sequence ID" value="CRK47096.1"/>
    <property type="molecule type" value="Genomic_DNA"/>
</dbReference>
<dbReference type="EMBL" id="JAEMWZ010000777">
    <property type="protein sequence ID" value="KAG7105998.1"/>
    <property type="molecule type" value="Genomic_DNA"/>
</dbReference>
<dbReference type="Proteomes" id="UP000689129">
    <property type="component" value="Unassembled WGS sequence"/>
</dbReference>
<evidence type="ECO:0000313" key="5">
    <source>
        <dbReference type="EMBL" id="KAG7105998.1"/>
    </source>
</evidence>
<dbReference type="InterPro" id="IPR038921">
    <property type="entry name" value="YOR389W-like"/>
</dbReference>
<protein>
    <submittedName>
        <fullName evidence="4">Uncharacterized protein</fullName>
    </submittedName>
</protein>
<reference evidence="6 7" key="1">
    <citation type="submission" date="2015-05" db="EMBL/GenBank/DDBJ databases">
        <authorList>
            <person name="Fogelqvist Johan"/>
        </authorList>
    </citation>
    <scope>NUCLEOTIDE SEQUENCE [LARGE SCALE GENOMIC DNA]</scope>
    <source>
        <strain evidence="3">VL1</strain>
        <strain evidence="4">VL2</strain>
    </source>
</reference>
<keyword evidence="6" id="KW-1185">Reference proteome</keyword>
<dbReference type="EMBL" id="CVQH01015669">
    <property type="protein sequence ID" value="CRK23501.1"/>
    <property type="molecule type" value="Genomic_DNA"/>
</dbReference>
<dbReference type="OrthoDB" id="10261782at2759"/>
<keyword evidence="2" id="KW-0732">Signal</keyword>
<dbReference type="Proteomes" id="UP000045706">
    <property type="component" value="Unassembled WGS sequence"/>
</dbReference>
<sequence length="427" mass="48266">MALWLYSLAVLGVIGPHCHVSATTSATPPTDSGMQPDSNSARDIARRIFNAVHSAMRRWGSSLNHNGMSFFPATIPPGVLLYHRTTTPDAVTGLEWLAFEIEHAEVFAPLLLERQGPPDHPQNHDRQNGPPGTSHLHVPGPEKLVVSRPDTPRAQVRPPRDGYLHTYRVTRPQRLLYIDGMSGAKCDPGTLDTQDILLRNRTGRGGFDERHRAQALCDMAAQWQIDGIIRMEAGFEVIKCRFEDGMELVSAKKRPQRRADDRDLNQMEHMRAVAQRYWDIAATRVHVDFSKMVSAFFYPANLTNPDPKAAEHPRMVFMPWEELESIRTDVAESLSMFEVPRLTESWQGVTDMVFSRYSDRLRFMAEKATWNDIRSEVSVLLDSFVDHTPSAGPDISAGTRECAEHYPRLVNSSTWQDKLIRVAFETV</sequence>